<dbReference type="InterPro" id="IPR027417">
    <property type="entry name" value="P-loop_NTPase"/>
</dbReference>
<dbReference type="Gene3D" id="3.40.50.300">
    <property type="entry name" value="P-loop containing nucleotide triphosphate hydrolases"/>
    <property type="match status" value="1"/>
</dbReference>
<evidence type="ECO:0000313" key="3">
    <source>
        <dbReference type="EMBL" id="MFC6396482.1"/>
    </source>
</evidence>
<proteinExistence type="inferred from homology"/>
<dbReference type="PANTHER" id="PTHR30486">
    <property type="entry name" value="TWITCHING MOTILITY PROTEIN PILT"/>
    <property type="match status" value="1"/>
</dbReference>
<sequence>MTSEAEQLELVRVRLAALGRAYRPSDVADALRAMGTVVSDALVLRTLDQLRRTSVGAGPLEVLVRETGVTDVLVNGPDQVWVDRGRGLERSEVRFGSEEEVRALAVRLAAGAGRRLDDASPCVDARMPDGTRLHAVLAVLAAPGTCISLRVPSIGGMGLDDFVAGGSMSASTAALLRRLVASRVAFLVTGGTGTGKTTLLGALLELVPDHERLLVVEDSRELVPRHPHCVRLESRVANSEGVGAVSMTHLVRQALRMRPDRLVLGEVRGAELCDMLTALNTGHEGGCGTVHANSAADLPARLEALAALGGLGRDACHAQVASALRVVVHIKRWPDGRRGVAQVGVLERGADSLVRVVDAWTIPAPGADGVRGPGWDRLQEVLS</sequence>
<accession>A0ABW1X2Q4</accession>
<dbReference type="RefSeq" id="WP_343884878.1">
    <property type="nucleotide sequence ID" value="NZ_BAAAKI010000004.1"/>
</dbReference>
<dbReference type="EMBL" id="JBHSUA010000009">
    <property type="protein sequence ID" value="MFC6396482.1"/>
    <property type="molecule type" value="Genomic_DNA"/>
</dbReference>
<dbReference type="Pfam" id="PF00437">
    <property type="entry name" value="T2SSE"/>
    <property type="match status" value="1"/>
</dbReference>
<dbReference type="Proteomes" id="UP001596266">
    <property type="component" value="Unassembled WGS sequence"/>
</dbReference>
<dbReference type="PANTHER" id="PTHR30486:SF6">
    <property type="entry name" value="TYPE IV PILUS RETRACTATION ATPASE PILT"/>
    <property type="match status" value="1"/>
</dbReference>
<evidence type="ECO:0000259" key="2">
    <source>
        <dbReference type="Pfam" id="PF00437"/>
    </source>
</evidence>
<dbReference type="Gene3D" id="3.30.450.380">
    <property type="match status" value="1"/>
</dbReference>
<dbReference type="InterPro" id="IPR022399">
    <property type="entry name" value="TadA-like_ATPase"/>
</dbReference>
<gene>
    <name evidence="3" type="ORF">ACFP57_05695</name>
</gene>
<organism evidence="3 4">
    <name type="scientific">Luteococcus sanguinis</name>
    <dbReference type="NCBI Taxonomy" id="174038"/>
    <lineage>
        <taxon>Bacteria</taxon>
        <taxon>Bacillati</taxon>
        <taxon>Actinomycetota</taxon>
        <taxon>Actinomycetes</taxon>
        <taxon>Propionibacteriales</taxon>
        <taxon>Propionibacteriaceae</taxon>
        <taxon>Luteococcus</taxon>
    </lineage>
</organism>
<dbReference type="InterPro" id="IPR001482">
    <property type="entry name" value="T2SS/T4SS_dom"/>
</dbReference>
<dbReference type="SUPFAM" id="SSF52540">
    <property type="entry name" value="P-loop containing nucleoside triphosphate hydrolases"/>
    <property type="match status" value="1"/>
</dbReference>
<dbReference type="InterPro" id="IPR050921">
    <property type="entry name" value="T4SS_GSP_E_ATPase"/>
</dbReference>
<evidence type="ECO:0000256" key="1">
    <source>
        <dbReference type="ARBA" id="ARBA00006611"/>
    </source>
</evidence>
<reference evidence="4" key="1">
    <citation type="journal article" date="2019" name="Int. J. Syst. Evol. Microbiol.">
        <title>The Global Catalogue of Microorganisms (GCM) 10K type strain sequencing project: providing services to taxonomists for standard genome sequencing and annotation.</title>
        <authorList>
            <consortium name="The Broad Institute Genomics Platform"/>
            <consortium name="The Broad Institute Genome Sequencing Center for Infectious Disease"/>
            <person name="Wu L."/>
            <person name="Ma J."/>
        </authorList>
    </citation>
    <scope>NUCLEOTIDE SEQUENCE [LARGE SCALE GENOMIC DNA]</scope>
    <source>
        <strain evidence="4">CGMCC 1.15277</strain>
    </source>
</reference>
<dbReference type="NCBIfam" id="TIGR03819">
    <property type="entry name" value="heli_sec_ATPase"/>
    <property type="match status" value="1"/>
</dbReference>
<feature type="domain" description="Bacterial type II secretion system protein E" evidence="2">
    <location>
        <begin position="56"/>
        <end position="329"/>
    </location>
</feature>
<name>A0ABW1X2Q4_9ACTN</name>
<keyword evidence="4" id="KW-1185">Reference proteome</keyword>
<comment type="similarity">
    <text evidence="1">Belongs to the GSP E family.</text>
</comment>
<evidence type="ECO:0000313" key="4">
    <source>
        <dbReference type="Proteomes" id="UP001596266"/>
    </source>
</evidence>
<comment type="caution">
    <text evidence="3">The sequence shown here is derived from an EMBL/GenBank/DDBJ whole genome shotgun (WGS) entry which is preliminary data.</text>
</comment>
<protein>
    <submittedName>
        <fullName evidence="3">TadA family conjugal transfer-associated ATPase</fullName>
    </submittedName>
</protein>
<dbReference type="CDD" id="cd01130">
    <property type="entry name" value="VirB11-like_ATPase"/>
    <property type="match status" value="1"/>
</dbReference>